<keyword evidence="2" id="KW-1185">Reference proteome</keyword>
<dbReference type="AlphaFoldDB" id="A0AAP0PRM8"/>
<organism evidence="1 2">
    <name type="scientific">Stephania japonica</name>
    <dbReference type="NCBI Taxonomy" id="461633"/>
    <lineage>
        <taxon>Eukaryota</taxon>
        <taxon>Viridiplantae</taxon>
        <taxon>Streptophyta</taxon>
        <taxon>Embryophyta</taxon>
        <taxon>Tracheophyta</taxon>
        <taxon>Spermatophyta</taxon>
        <taxon>Magnoliopsida</taxon>
        <taxon>Ranunculales</taxon>
        <taxon>Menispermaceae</taxon>
        <taxon>Menispermoideae</taxon>
        <taxon>Cissampelideae</taxon>
        <taxon>Stephania</taxon>
    </lineage>
</organism>
<evidence type="ECO:0000313" key="1">
    <source>
        <dbReference type="EMBL" id="KAK9153922.1"/>
    </source>
</evidence>
<accession>A0AAP0PRM8</accession>
<dbReference type="EMBL" id="JBBNAE010000001">
    <property type="protein sequence ID" value="KAK9153922.1"/>
    <property type="molecule type" value="Genomic_DNA"/>
</dbReference>
<reference evidence="1 2" key="1">
    <citation type="submission" date="2024-01" db="EMBL/GenBank/DDBJ databases">
        <title>Genome assemblies of Stephania.</title>
        <authorList>
            <person name="Yang L."/>
        </authorList>
    </citation>
    <scope>NUCLEOTIDE SEQUENCE [LARGE SCALE GENOMIC DNA]</scope>
    <source>
        <strain evidence="1">QJT</strain>
        <tissue evidence="1">Leaf</tissue>
    </source>
</reference>
<gene>
    <name evidence="1" type="ORF">Sjap_001402</name>
</gene>
<comment type="caution">
    <text evidence="1">The sequence shown here is derived from an EMBL/GenBank/DDBJ whole genome shotgun (WGS) entry which is preliminary data.</text>
</comment>
<evidence type="ECO:0000313" key="2">
    <source>
        <dbReference type="Proteomes" id="UP001417504"/>
    </source>
</evidence>
<sequence length="65" mass="7848">MHDNSTLDRLNPVKVHYYERKLMHNLWFSSTIFFSPMCYPCCRVQFCSLALLQQYLPSMLKRCEL</sequence>
<proteinExistence type="predicted"/>
<dbReference type="Proteomes" id="UP001417504">
    <property type="component" value="Unassembled WGS sequence"/>
</dbReference>
<name>A0AAP0PRM8_9MAGN</name>
<protein>
    <submittedName>
        <fullName evidence="1">Uncharacterized protein</fullName>
    </submittedName>
</protein>